<dbReference type="PANTHER" id="PTHR31551:SF1">
    <property type="entry name" value="COILED-COIL DOMAIN-CONTAINING PROTEIN 12"/>
    <property type="match status" value="1"/>
</dbReference>
<comment type="caution">
    <text evidence="1">The sequence shown here is derived from an EMBL/GenBank/DDBJ whole genome shotgun (WGS) entry which is preliminary data.</text>
</comment>
<dbReference type="OrthoDB" id="10261348at2759"/>
<dbReference type="Pfam" id="PF08315">
    <property type="entry name" value="cwf18"/>
    <property type="match status" value="1"/>
</dbReference>
<protein>
    <submittedName>
        <fullName evidence="1">Uncharacterized protein</fullName>
    </submittedName>
</protein>
<dbReference type="GO" id="GO:0005684">
    <property type="term" value="C:U2-type spliceosomal complex"/>
    <property type="evidence" value="ECO:0007669"/>
    <property type="project" value="TreeGrafter"/>
</dbReference>
<dbReference type="STRING" id="61424.A0A2T9Y7Q0"/>
<name>A0A2T9Y7Q0_9FUNG</name>
<sequence>MEEETKKRKARLEALRNSRKKVATGELKTVDEIDKLKGDSTVEKQVSGIVENSIKKSEAERNQEDLDVTKIIQTNPDWDMKQLLQKKLEPLEFKTQKAIIDLIRMKLNNENEGDLVKAVNMQEYLQDKQKNHTQEETLE</sequence>
<dbReference type="GO" id="GO:0071014">
    <property type="term" value="C:post-mRNA release spliceosomal complex"/>
    <property type="evidence" value="ECO:0007669"/>
    <property type="project" value="TreeGrafter"/>
</dbReference>
<proteinExistence type="predicted"/>
<dbReference type="InterPro" id="IPR013169">
    <property type="entry name" value="mRNA_splic_Cwf18-like"/>
</dbReference>
<dbReference type="EMBL" id="MBFT01000632">
    <property type="protein sequence ID" value="PVU88380.1"/>
    <property type="molecule type" value="Genomic_DNA"/>
</dbReference>
<keyword evidence="2" id="KW-1185">Reference proteome</keyword>
<dbReference type="PANTHER" id="PTHR31551">
    <property type="entry name" value="PRE-MRNA-SPLICING FACTOR CWF18"/>
    <property type="match status" value="1"/>
</dbReference>
<organism evidence="1 2">
    <name type="scientific">Furculomyces boomerangus</name>
    <dbReference type="NCBI Taxonomy" id="61424"/>
    <lineage>
        <taxon>Eukaryota</taxon>
        <taxon>Fungi</taxon>
        <taxon>Fungi incertae sedis</taxon>
        <taxon>Zoopagomycota</taxon>
        <taxon>Kickxellomycotina</taxon>
        <taxon>Harpellomycetes</taxon>
        <taxon>Harpellales</taxon>
        <taxon>Harpellaceae</taxon>
        <taxon>Furculomyces</taxon>
    </lineage>
</organism>
<accession>A0A2T9Y7Q0</accession>
<evidence type="ECO:0000313" key="1">
    <source>
        <dbReference type="EMBL" id="PVU88380.1"/>
    </source>
</evidence>
<gene>
    <name evidence="1" type="ORF">BB559_005591</name>
</gene>
<dbReference type="AlphaFoldDB" id="A0A2T9Y7Q0"/>
<evidence type="ECO:0000313" key="2">
    <source>
        <dbReference type="Proteomes" id="UP000245699"/>
    </source>
</evidence>
<reference evidence="1 2" key="1">
    <citation type="journal article" date="2018" name="MBio">
        <title>Comparative Genomics Reveals the Core Gene Toolbox for the Fungus-Insect Symbiosis.</title>
        <authorList>
            <person name="Wang Y."/>
            <person name="Stata M."/>
            <person name="Wang W."/>
            <person name="Stajich J.E."/>
            <person name="White M.M."/>
            <person name="Moncalvo J.M."/>
        </authorList>
    </citation>
    <scope>NUCLEOTIDE SEQUENCE [LARGE SCALE GENOMIC DNA]</scope>
    <source>
        <strain evidence="1 2">AUS-77-4</strain>
    </source>
</reference>
<dbReference type="Proteomes" id="UP000245699">
    <property type="component" value="Unassembled WGS sequence"/>
</dbReference>